<dbReference type="AlphaFoldDB" id="A0AAQ3X3U3"/>
<proteinExistence type="predicted"/>
<sequence>MGGAWPRFHLWLLSTGGVALPGTRLPPLSARRPRQPRRTDVAPRFGGEMTVAVNGPLPSWEALWVWGYPCRRIGLRLDGCATRRSKILPGRRACRLPTRADFKKPRVICTPTCSATTSAPSLTTDATFKSEEILETQKMKIVGCDSKLLQPHQ</sequence>
<evidence type="ECO:0000313" key="2">
    <source>
        <dbReference type="EMBL" id="WVZ84492.1"/>
    </source>
</evidence>
<feature type="signal peptide" evidence="1">
    <location>
        <begin position="1"/>
        <end position="19"/>
    </location>
</feature>
<dbReference type="EMBL" id="CP144751">
    <property type="protein sequence ID" value="WVZ84492.1"/>
    <property type="molecule type" value="Genomic_DNA"/>
</dbReference>
<keyword evidence="3" id="KW-1185">Reference proteome</keyword>
<evidence type="ECO:0000256" key="1">
    <source>
        <dbReference type="SAM" id="SignalP"/>
    </source>
</evidence>
<feature type="chain" id="PRO_5043048253" evidence="1">
    <location>
        <begin position="20"/>
        <end position="153"/>
    </location>
</feature>
<dbReference type="Proteomes" id="UP001341281">
    <property type="component" value="Chromosome 07"/>
</dbReference>
<gene>
    <name evidence="2" type="ORF">U9M48_031521</name>
</gene>
<accession>A0AAQ3X3U3</accession>
<protein>
    <submittedName>
        <fullName evidence="2">Uncharacterized protein</fullName>
    </submittedName>
</protein>
<keyword evidence="1" id="KW-0732">Signal</keyword>
<name>A0AAQ3X3U3_PASNO</name>
<reference evidence="2 3" key="1">
    <citation type="submission" date="2024-02" db="EMBL/GenBank/DDBJ databases">
        <title>High-quality chromosome-scale genome assembly of Pensacola bahiagrass (Paspalum notatum Flugge var. saurae).</title>
        <authorList>
            <person name="Vega J.M."/>
            <person name="Podio M."/>
            <person name="Orjuela J."/>
            <person name="Siena L.A."/>
            <person name="Pessino S.C."/>
            <person name="Combes M.C."/>
            <person name="Mariac C."/>
            <person name="Albertini E."/>
            <person name="Pupilli F."/>
            <person name="Ortiz J.P.A."/>
            <person name="Leblanc O."/>
        </authorList>
    </citation>
    <scope>NUCLEOTIDE SEQUENCE [LARGE SCALE GENOMIC DNA]</scope>
    <source>
        <strain evidence="2">R1</strain>
        <tissue evidence="2">Leaf</tissue>
    </source>
</reference>
<organism evidence="2 3">
    <name type="scientific">Paspalum notatum var. saurae</name>
    <dbReference type="NCBI Taxonomy" id="547442"/>
    <lineage>
        <taxon>Eukaryota</taxon>
        <taxon>Viridiplantae</taxon>
        <taxon>Streptophyta</taxon>
        <taxon>Embryophyta</taxon>
        <taxon>Tracheophyta</taxon>
        <taxon>Spermatophyta</taxon>
        <taxon>Magnoliopsida</taxon>
        <taxon>Liliopsida</taxon>
        <taxon>Poales</taxon>
        <taxon>Poaceae</taxon>
        <taxon>PACMAD clade</taxon>
        <taxon>Panicoideae</taxon>
        <taxon>Andropogonodae</taxon>
        <taxon>Paspaleae</taxon>
        <taxon>Paspalinae</taxon>
        <taxon>Paspalum</taxon>
    </lineage>
</organism>
<evidence type="ECO:0000313" key="3">
    <source>
        <dbReference type="Proteomes" id="UP001341281"/>
    </source>
</evidence>